<keyword evidence="3" id="KW-1185">Reference proteome</keyword>
<organism evidence="2 3">
    <name type="scientific">Amborella trichopoda</name>
    <dbReference type="NCBI Taxonomy" id="13333"/>
    <lineage>
        <taxon>Eukaryota</taxon>
        <taxon>Viridiplantae</taxon>
        <taxon>Streptophyta</taxon>
        <taxon>Embryophyta</taxon>
        <taxon>Tracheophyta</taxon>
        <taxon>Spermatophyta</taxon>
        <taxon>Magnoliopsida</taxon>
        <taxon>Amborellales</taxon>
        <taxon>Amborellaceae</taxon>
        <taxon>Amborella</taxon>
    </lineage>
</organism>
<dbReference type="Gramene" id="ERN00310">
    <property type="protein sequence ID" value="ERN00310"/>
    <property type="gene ID" value="AMTR_s00107p00120570"/>
</dbReference>
<protein>
    <submittedName>
        <fullName evidence="2">Uncharacterized protein</fullName>
    </submittedName>
</protein>
<dbReference type="EMBL" id="KI394917">
    <property type="protein sequence ID" value="ERN00310.1"/>
    <property type="molecule type" value="Genomic_DNA"/>
</dbReference>
<dbReference type="AlphaFoldDB" id="W1P038"/>
<sequence>MDNEGIHASQEEGPDERLQQPMAIAPNVLDGGVRDKGISLAQGDEAGIDGRLEQLEAVAPSEVIAAPVHGLSEPGNLGLEVSPLEATIAVAIAPSPSVSATKTTSVMYSK</sequence>
<reference evidence="3" key="1">
    <citation type="journal article" date="2013" name="Science">
        <title>The Amborella genome and the evolution of flowering plants.</title>
        <authorList>
            <consortium name="Amborella Genome Project"/>
        </authorList>
    </citation>
    <scope>NUCLEOTIDE SEQUENCE [LARGE SCALE GENOMIC DNA]</scope>
</reference>
<name>W1P038_AMBTC</name>
<evidence type="ECO:0000313" key="3">
    <source>
        <dbReference type="Proteomes" id="UP000017836"/>
    </source>
</evidence>
<dbReference type="Proteomes" id="UP000017836">
    <property type="component" value="Unassembled WGS sequence"/>
</dbReference>
<evidence type="ECO:0000256" key="1">
    <source>
        <dbReference type="SAM" id="MobiDB-lite"/>
    </source>
</evidence>
<proteinExistence type="predicted"/>
<dbReference type="HOGENOM" id="CLU_173552_0_0_1"/>
<evidence type="ECO:0000313" key="2">
    <source>
        <dbReference type="EMBL" id="ERN00310.1"/>
    </source>
</evidence>
<accession>W1P038</accession>
<feature type="region of interest" description="Disordered" evidence="1">
    <location>
        <begin position="1"/>
        <end position="20"/>
    </location>
</feature>
<gene>
    <name evidence="2" type="ORF">AMTR_s00107p00120570</name>
</gene>